<evidence type="ECO:0000256" key="6">
    <source>
        <dbReference type="ARBA" id="ARBA00022812"/>
    </source>
</evidence>
<evidence type="ECO:0000256" key="11">
    <source>
        <dbReference type="ARBA" id="ARBA00023120"/>
    </source>
</evidence>
<evidence type="ECO:0000256" key="7">
    <source>
        <dbReference type="ARBA" id="ARBA00022844"/>
    </source>
</evidence>
<keyword evidence="5 15" id="KW-0945">Host-virus interaction</keyword>
<evidence type="ECO:0000256" key="10">
    <source>
        <dbReference type="ARBA" id="ARBA00023046"/>
    </source>
</evidence>
<keyword evidence="8 15" id="KW-0426">Late protein</keyword>
<evidence type="ECO:0000256" key="13">
    <source>
        <dbReference type="ARBA" id="ARBA00023157"/>
    </source>
</evidence>
<evidence type="ECO:0000256" key="12">
    <source>
        <dbReference type="ARBA" id="ARBA00023125"/>
    </source>
</evidence>
<evidence type="ECO:0000256" key="1">
    <source>
        <dbReference type="ARBA" id="ARBA00022524"/>
    </source>
</evidence>
<dbReference type="EMBL" id="LR861871">
    <property type="protein sequence ID" value="CAD1807262.1"/>
    <property type="molecule type" value="Genomic_DNA"/>
</dbReference>
<keyword evidence="3 15" id="KW-0167">Capsid protein</keyword>
<comment type="similarity">
    <text evidence="15">Belongs to the papillomaviridae L2 protein family.</text>
</comment>
<feature type="disulfide bond" evidence="15">
    <location>
        <begin position="21"/>
        <end position="27"/>
    </location>
</feature>
<dbReference type="GO" id="GO:0046718">
    <property type="term" value="P:symbiont entry into host cell"/>
    <property type="evidence" value="ECO:0007669"/>
    <property type="project" value="UniProtKB-KW"/>
</dbReference>
<dbReference type="InterPro" id="IPR000784">
    <property type="entry name" value="Late_L2"/>
</dbReference>
<dbReference type="GO" id="GO:0005198">
    <property type="term" value="F:structural molecule activity"/>
    <property type="evidence" value="ECO:0007669"/>
    <property type="project" value="UniProtKB-UniRule"/>
</dbReference>
<dbReference type="Pfam" id="PF00513">
    <property type="entry name" value="Late_protein_L2"/>
    <property type="match status" value="1"/>
</dbReference>
<comment type="function">
    <text evidence="15">Minor protein of the capsid that localizes along the inner surface of the virion, within the central cavities beneath the L1 pentamers. Plays a role in capsid stabilization through interaction with the major capsid protein L1. Once the virion enters the host cell, L2 escorts the genomic DNA into the nucleus by promoting escape from the endosomal compartments and traffic through the host Golgi network. Mechanistically, the C-terminus of L2 possesses a cell-penetrating peptide that protudes from the host endosome, interacts with host cytoplasmic retromer cargo and thereby mediates the capsid delivery to the host trans-Golgi network. Plays a role through its interaction with host dynein in the intracellular microtubule-dependent transport of viral capsid toward the nucleus. Mediates the viral genome import into the nucleus through binding to host importins. Once within the nucleus, L2 localizes viral genomes to host PML bodies in order to activate early gene expression for establishment of infection. Later on, promotes late gene expression by interacting with the viral E2 protein and by inhibiting its transcriptional activation functions. During virion assembly, encapsidates the genome by direct interaction with the viral DNA.</text>
</comment>
<keyword evidence="12 15" id="KW-0238">DNA-binding</keyword>
<evidence type="ECO:0000256" key="4">
    <source>
        <dbReference type="ARBA" id="ARBA00022562"/>
    </source>
</evidence>
<evidence type="ECO:0000313" key="16">
    <source>
        <dbReference type="EMBL" id="CAD1807262.1"/>
    </source>
</evidence>
<comment type="subunit">
    <text evidence="15">Interacts with major capsid protein L1. Interacts with E2; this interaction inhibits E2 transcriptional activity but not the DNA replication function E2. Interacts with host HSPA8; this interaction is required for L2 nuclear translocation. Interacts with host importins KPNB2 and KPNB3. Forms a complex with importin alpha2-beta1 heterodimers via interaction with the importin alpha2 adapter. Interacts with host DYNLT1; this interaction is essential for virus intracellular transport during entry. Interacts (via C-terminus) with host retromer subunits VPS35 AND VPS29.</text>
</comment>
<keyword evidence="11 15" id="KW-1176">Cytoplasmic inwards viral transport</keyword>
<dbReference type="GO" id="GO:0075732">
    <property type="term" value="P:viral penetration into host nucleus"/>
    <property type="evidence" value="ECO:0007669"/>
    <property type="project" value="UniProtKB-KW"/>
</dbReference>
<dbReference type="GO" id="GO:0019028">
    <property type="term" value="C:viral capsid"/>
    <property type="evidence" value="ECO:0007669"/>
    <property type="project" value="UniProtKB-UniRule"/>
</dbReference>
<organism evidence="16">
    <name type="scientific">Human papillomavirus type 74</name>
    <dbReference type="NCBI Taxonomy" id="44028"/>
    <lineage>
        <taxon>Viruses</taxon>
        <taxon>Monodnaviria</taxon>
        <taxon>Shotokuvirae</taxon>
        <taxon>Cossaviricota</taxon>
        <taxon>Papovaviricetes</taxon>
        <taxon>Zurhausenvirales</taxon>
        <taxon>Papillomaviridae</taxon>
        <taxon>Firstpapillomavirinae</taxon>
        <taxon>Alphapapillomavirus</taxon>
        <taxon>Alphapapillomavirus 10</taxon>
    </lineage>
</organism>
<name>A0A7G2A415_HPV74</name>
<evidence type="ECO:0000256" key="2">
    <source>
        <dbReference type="ARBA" id="ARBA00022553"/>
    </source>
</evidence>
<keyword evidence="10" id="KW-1039">Host endosome</keyword>
<evidence type="ECO:0000256" key="9">
    <source>
        <dbReference type="ARBA" id="ARBA00022952"/>
    </source>
</evidence>
<evidence type="ECO:0000256" key="8">
    <source>
        <dbReference type="ARBA" id="ARBA00022921"/>
    </source>
</evidence>
<sequence>MAHSRARRRKRASATQLYQTCKVSGTCPSDIIPKIEHNTIADQILKWGSLGVFFGGLGIGTGSGTGGRTGYIPLQSTPRPDIPSGPAARPPIIVDTVGPGDPSIVSLVEESAIINSGAPEVVPPSHGGFEITTSESTTPAILDVSVTTHNTTSTSVFRNPSFTDPSVIQSQPPVEAGGHVLISSSTVSSHPVEEIPLDTFIVSSSDSNPASSTPIPTAATRPRIGLYSRALHQVQVTDPAFLSSPQRLITFDNPVYEGEDVSLQFEHNTIHNPPDDAFMDIIRLHRPAITSRRGLVRFSRIGQRGSMRTRSGKHIGGRVHFFQDISPISAAESAAEEIELHPLVAHAQDSSGLFDIYAEPDLEVMEEPVPLSFSTSTPFQRSAVSATWGNTTVPLSLPGDMFIQPGPDIMFPTASSTTPYSPVTPALPTGPVFINGSTFYLYPSWYFARKRRKHVPLFFTDVAA</sequence>
<dbReference type="GO" id="GO:0042025">
    <property type="term" value="C:host cell nucleus"/>
    <property type="evidence" value="ECO:0007669"/>
    <property type="project" value="UniProtKB-SubCell"/>
</dbReference>
<dbReference type="HAMAP" id="MF_04003">
    <property type="entry name" value="PPV_L2"/>
    <property type="match status" value="1"/>
</dbReference>
<accession>A0A7G2A415</accession>
<comment type="caution">
    <text evidence="15">Lacks conserved residue(s) required for the propagation of feature annotation.</text>
</comment>
<evidence type="ECO:0000256" key="15">
    <source>
        <dbReference type="HAMAP-Rule" id="MF_04003"/>
    </source>
</evidence>
<keyword evidence="13 15" id="KW-1015">Disulfide bond</keyword>
<comment type="subcellular location">
    <subcellularLocation>
        <location evidence="15">Virion</location>
    </subcellularLocation>
    <subcellularLocation>
        <location evidence="15">Host nucleus</location>
    </subcellularLocation>
</comment>
<evidence type="ECO:0000256" key="3">
    <source>
        <dbReference type="ARBA" id="ARBA00022561"/>
    </source>
</evidence>
<keyword evidence="14 15" id="KW-1160">Virus entry into host cell</keyword>
<dbReference type="GO" id="GO:0003677">
    <property type="term" value="F:DNA binding"/>
    <property type="evidence" value="ECO:0007669"/>
    <property type="project" value="UniProtKB-UniRule"/>
</dbReference>
<proteinExistence type="inferred from homology"/>
<keyword evidence="4 15" id="KW-1048">Host nucleus</keyword>
<dbReference type="GO" id="GO:0043657">
    <property type="term" value="C:host cell"/>
    <property type="evidence" value="ECO:0007669"/>
    <property type="project" value="GOC"/>
</dbReference>
<evidence type="ECO:0000256" key="14">
    <source>
        <dbReference type="ARBA" id="ARBA00023296"/>
    </source>
</evidence>
<keyword evidence="9 15" id="KW-1177">Microtubular inwards viral transport</keyword>
<evidence type="ECO:0000256" key="5">
    <source>
        <dbReference type="ARBA" id="ARBA00022581"/>
    </source>
</evidence>
<comment type="PTM">
    <text evidence="15">Highly phosphorylated.</text>
</comment>
<dbReference type="GO" id="GO:0075521">
    <property type="term" value="P:microtubule-dependent intracellular transport of viral material towards nucleus"/>
    <property type="evidence" value="ECO:0007669"/>
    <property type="project" value="UniProtKB-UniRule"/>
</dbReference>
<protein>
    <recommendedName>
        <fullName evidence="15">Minor capsid protein L2</fullName>
    </recommendedName>
</protein>
<gene>
    <name evidence="15 16" type="primary">L2</name>
</gene>
<keyword evidence="6" id="KW-1040">Host Golgi apparatus</keyword>
<reference evidence="16" key="1">
    <citation type="submission" date="2020-07" db="EMBL/GenBank/DDBJ databases">
        <authorList>
            <person name="Wienecke-Baldacchino K A."/>
        </authorList>
    </citation>
    <scope>NUCLEOTIDE SEQUENCE</scope>
    <source>
        <strain evidence="16">LNS3425544_HPV74</strain>
    </source>
</reference>
<keyword evidence="7 15" id="KW-0946">Virion</keyword>
<keyword evidence="1 15" id="KW-1163">Viral penetration into host nucleus</keyword>
<keyword evidence="2 15" id="KW-0597">Phosphoprotein</keyword>